<reference evidence="4 5" key="1">
    <citation type="submission" date="2019-12" db="EMBL/GenBank/DDBJ databases">
        <title>Nitratireductor arenosus sp. nov., Isolated from sea sand, Jeju island, South Korea.</title>
        <authorList>
            <person name="Kim W."/>
        </authorList>
    </citation>
    <scope>NUCLEOTIDE SEQUENCE [LARGE SCALE GENOMIC DNA]</scope>
    <source>
        <strain evidence="4 5">CAU 1489</strain>
    </source>
</reference>
<dbReference type="Pfam" id="PF02738">
    <property type="entry name" value="MoCoBD_1"/>
    <property type="match status" value="1"/>
</dbReference>
<dbReference type="RefSeq" id="WP_156710703.1">
    <property type="nucleotide sequence ID" value="NZ_WPHG01000001.1"/>
</dbReference>
<gene>
    <name evidence="4" type="ORF">GN330_00985</name>
</gene>
<dbReference type="Proteomes" id="UP000463224">
    <property type="component" value="Unassembled WGS sequence"/>
</dbReference>
<dbReference type="Gene3D" id="3.90.1170.50">
    <property type="entry name" value="Aldehyde oxidase/xanthine dehydrogenase, a/b hammerhead"/>
    <property type="match status" value="1"/>
</dbReference>
<evidence type="ECO:0000313" key="4">
    <source>
        <dbReference type="EMBL" id="MVA95827.1"/>
    </source>
</evidence>
<organism evidence="4 5">
    <name type="scientific">Nitratireductor arenosus</name>
    <dbReference type="NCBI Taxonomy" id="2682096"/>
    <lineage>
        <taxon>Bacteria</taxon>
        <taxon>Pseudomonadati</taxon>
        <taxon>Pseudomonadota</taxon>
        <taxon>Alphaproteobacteria</taxon>
        <taxon>Hyphomicrobiales</taxon>
        <taxon>Phyllobacteriaceae</taxon>
        <taxon>Nitratireductor</taxon>
    </lineage>
</organism>
<dbReference type="PANTHER" id="PTHR11908:SF132">
    <property type="entry name" value="ALDEHYDE OXIDASE 1-RELATED"/>
    <property type="match status" value="1"/>
</dbReference>
<comment type="caution">
    <text evidence="4">The sequence shown here is derived from an EMBL/GenBank/DDBJ whole genome shotgun (WGS) entry which is preliminary data.</text>
</comment>
<dbReference type="EMBL" id="WPHG01000001">
    <property type="protein sequence ID" value="MVA95827.1"/>
    <property type="molecule type" value="Genomic_DNA"/>
</dbReference>
<keyword evidence="1" id="KW-0500">Molybdenum</keyword>
<dbReference type="Gene3D" id="3.30.365.10">
    <property type="entry name" value="Aldehyde oxidase/xanthine dehydrogenase, molybdopterin binding domain"/>
    <property type="match status" value="4"/>
</dbReference>
<evidence type="ECO:0000313" key="5">
    <source>
        <dbReference type="Proteomes" id="UP000463224"/>
    </source>
</evidence>
<protein>
    <submittedName>
        <fullName evidence="4">Molybdopterin-dependent oxidoreductase</fullName>
    </submittedName>
</protein>
<dbReference type="InterPro" id="IPR008274">
    <property type="entry name" value="AldOxase/xan_DH_MoCoBD1"/>
</dbReference>
<keyword evidence="2" id="KW-0560">Oxidoreductase</keyword>
<dbReference type="Pfam" id="PF01315">
    <property type="entry name" value="Ald_Xan_dh_C"/>
    <property type="match status" value="1"/>
</dbReference>
<dbReference type="InterPro" id="IPR000674">
    <property type="entry name" value="Ald_Oxase/Xan_DH_a/b"/>
</dbReference>
<dbReference type="PANTHER" id="PTHR11908">
    <property type="entry name" value="XANTHINE DEHYDROGENASE"/>
    <property type="match status" value="1"/>
</dbReference>
<dbReference type="InterPro" id="IPR016208">
    <property type="entry name" value="Ald_Oxase/xanthine_DH-like"/>
</dbReference>
<dbReference type="SUPFAM" id="SSF56003">
    <property type="entry name" value="Molybdenum cofactor-binding domain"/>
    <property type="match status" value="1"/>
</dbReference>
<dbReference type="SMART" id="SM01008">
    <property type="entry name" value="Ald_Xan_dh_C"/>
    <property type="match status" value="1"/>
</dbReference>
<proteinExistence type="predicted"/>
<accession>A0A844QA95</accession>
<name>A0A844QA95_9HYPH</name>
<dbReference type="Pfam" id="PF20256">
    <property type="entry name" value="MoCoBD_2"/>
    <property type="match status" value="1"/>
</dbReference>
<keyword evidence="5" id="KW-1185">Reference proteome</keyword>
<dbReference type="InterPro" id="IPR036856">
    <property type="entry name" value="Ald_Oxase/Xan_DH_a/b_sf"/>
</dbReference>
<evidence type="ECO:0000256" key="1">
    <source>
        <dbReference type="ARBA" id="ARBA00022505"/>
    </source>
</evidence>
<dbReference type="InterPro" id="IPR037165">
    <property type="entry name" value="AldOxase/xan_DH_Mopterin-bd_sf"/>
</dbReference>
<evidence type="ECO:0000259" key="3">
    <source>
        <dbReference type="SMART" id="SM01008"/>
    </source>
</evidence>
<dbReference type="GO" id="GO:0016491">
    <property type="term" value="F:oxidoreductase activity"/>
    <property type="evidence" value="ECO:0007669"/>
    <property type="project" value="UniProtKB-KW"/>
</dbReference>
<dbReference type="GO" id="GO:0005506">
    <property type="term" value="F:iron ion binding"/>
    <property type="evidence" value="ECO:0007669"/>
    <property type="project" value="InterPro"/>
</dbReference>
<dbReference type="AlphaFoldDB" id="A0A844QA95"/>
<sequence>MTHTGVGASLPRKEDDRFLHGRGRYLADIEMPRMLDVAFVRSPLAHAEIVGIEKPEEAGERVFTAHDMDGVVPIRPTSNVAGHRIIGSPPMALTRVRFVGEIIAACLAPNRAQAEDLAEQVVPDLKELPVVASIDAAMAEGAPLVHADWGTNLSMETRFDSGIEEQVARATVQVTRTLDMARQAMVPLEGKGALAHFDARDGQLVVYSSTQSPHMIRNALCQCLGLQQRQIRVVAPDVGGGFGYKAILHPEEVIVAWLSLRLRRPVRWLEDRFEHLTAGANARQHRYQMTAHADDRGRILALDAVLTTDAGAYSIWPHTNGFDAIQASGILTGPYDIGGYRVRTMTVATNKPPLSPYRAVARPGACFAMETLVDAVARAVGRDPVEVRLENLVPAAAMPYKAITGKEYDSGDYPASLRRARVLVDAVSSEAGPDRLIGTGYAVYTEHTAVSTATISQIGVQMMPGFEQAAALMQPDGSLEIRVGVQSHGQGMETTLAQIASEVLGIDPERVSVRHGDTALSPYSTGTYASRAVVMTGGAVAAAADKLAFKLRGIAAHMMQCTADDVRLEAGELVGPGASMTIEEAAVIWHFRPFDLPEELLRDGLEVTGGYRPDGDRAPFAYAAHAARVAVDPELGTVEVLDYVAVDDCGTRVNPMIVDGQVLGGVAQGIGTALFEEVPFDDQGQPLATTFGDYSVPAASEIPMIRLDHMETRSPYTRFGVKGVGEGGAIAPPAAVVNAINDALRSTGAELCAVPATPRRVLQAIFDAQDRAAGRKEVAR</sequence>
<dbReference type="SUPFAM" id="SSF54665">
    <property type="entry name" value="CO dehydrogenase molybdoprotein N-domain-like"/>
    <property type="match status" value="1"/>
</dbReference>
<feature type="domain" description="Aldehyde oxidase/xanthine dehydrogenase a/b hammerhead" evidence="3">
    <location>
        <begin position="20"/>
        <end position="129"/>
    </location>
</feature>
<dbReference type="InterPro" id="IPR046867">
    <property type="entry name" value="AldOxase/xan_DH_MoCoBD2"/>
</dbReference>
<evidence type="ECO:0000256" key="2">
    <source>
        <dbReference type="ARBA" id="ARBA00023002"/>
    </source>
</evidence>